<name>A0A0F8WIH8_9ZZZZ</name>
<dbReference type="SUPFAM" id="SSF57802">
    <property type="entry name" value="Rubredoxin-like"/>
    <property type="match status" value="1"/>
</dbReference>
<organism evidence="1">
    <name type="scientific">marine sediment metagenome</name>
    <dbReference type="NCBI Taxonomy" id="412755"/>
    <lineage>
        <taxon>unclassified sequences</taxon>
        <taxon>metagenomes</taxon>
        <taxon>ecological metagenomes</taxon>
    </lineage>
</organism>
<dbReference type="EMBL" id="LAZR01069282">
    <property type="protein sequence ID" value="KKK48015.1"/>
    <property type="molecule type" value="Genomic_DNA"/>
</dbReference>
<dbReference type="AlphaFoldDB" id="A0A0F8WIH8"/>
<gene>
    <name evidence="1" type="ORF">LCGC14_3149360</name>
</gene>
<sequence>MGSWQLQGLESDKISGNAVQPLTGFGFQYGATPVSVQEPIHTSGVEKVILYGCPKCGGTLIESTGGYACPRCGYGAPPFVVRGTG</sequence>
<reference evidence="1" key="1">
    <citation type="journal article" date="2015" name="Nature">
        <title>Complex archaea that bridge the gap between prokaryotes and eukaryotes.</title>
        <authorList>
            <person name="Spang A."/>
            <person name="Saw J.H."/>
            <person name="Jorgensen S.L."/>
            <person name="Zaremba-Niedzwiedzka K."/>
            <person name="Martijn J."/>
            <person name="Lind A.E."/>
            <person name="van Eijk R."/>
            <person name="Schleper C."/>
            <person name="Guy L."/>
            <person name="Ettema T.J."/>
        </authorList>
    </citation>
    <scope>NUCLEOTIDE SEQUENCE</scope>
</reference>
<proteinExistence type="predicted"/>
<comment type="caution">
    <text evidence="1">The sequence shown here is derived from an EMBL/GenBank/DDBJ whole genome shotgun (WGS) entry which is preliminary data.</text>
</comment>
<protein>
    <submittedName>
        <fullName evidence="1">Uncharacterized protein</fullName>
    </submittedName>
</protein>
<accession>A0A0F8WIH8</accession>
<evidence type="ECO:0000313" key="1">
    <source>
        <dbReference type="EMBL" id="KKK48015.1"/>
    </source>
</evidence>